<accession>A0A7J9FJA7</accession>
<protein>
    <submittedName>
        <fullName evidence="1">Uncharacterized protein</fullName>
    </submittedName>
</protein>
<sequence length="64" mass="7244">MSWLRDTFPEPGNDSIKVERIRYACSYIFEIIGTDELSWGSVVLATLYRDMSEATKLNKAKIGG</sequence>
<dbReference type="EMBL" id="JABEZW010215817">
    <property type="protein sequence ID" value="MBA0784645.1"/>
    <property type="molecule type" value="Genomic_DNA"/>
</dbReference>
<gene>
    <name evidence="1" type="ORF">Gotri_025898</name>
</gene>
<dbReference type="Proteomes" id="UP000593568">
    <property type="component" value="Unassembled WGS sequence"/>
</dbReference>
<name>A0A7J9FJA7_9ROSI</name>
<evidence type="ECO:0000313" key="1">
    <source>
        <dbReference type="EMBL" id="MBA0784645.1"/>
    </source>
</evidence>
<proteinExistence type="predicted"/>
<comment type="caution">
    <text evidence="1">The sequence shown here is derived from an EMBL/GenBank/DDBJ whole genome shotgun (WGS) entry which is preliminary data.</text>
</comment>
<evidence type="ECO:0000313" key="2">
    <source>
        <dbReference type="Proteomes" id="UP000593568"/>
    </source>
</evidence>
<reference evidence="1 2" key="1">
    <citation type="journal article" date="2019" name="Genome Biol. Evol.">
        <title>Insights into the evolution of the New World diploid cottons (Gossypium, subgenus Houzingenia) based on genome sequencing.</title>
        <authorList>
            <person name="Grover C.E."/>
            <person name="Arick M.A. 2nd"/>
            <person name="Thrash A."/>
            <person name="Conover J.L."/>
            <person name="Sanders W.S."/>
            <person name="Peterson D.G."/>
            <person name="Frelichowski J.E."/>
            <person name="Scheffler J.A."/>
            <person name="Scheffler B.E."/>
            <person name="Wendel J.F."/>
        </authorList>
    </citation>
    <scope>NUCLEOTIDE SEQUENCE [LARGE SCALE GENOMIC DNA]</scope>
    <source>
        <strain evidence="1">8</strain>
        <tissue evidence="1">Leaf</tissue>
    </source>
</reference>
<keyword evidence="2" id="KW-1185">Reference proteome</keyword>
<organism evidence="1 2">
    <name type="scientific">Gossypium trilobum</name>
    <dbReference type="NCBI Taxonomy" id="34281"/>
    <lineage>
        <taxon>Eukaryota</taxon>
        <taxon>Viridiplantae</taxon>
        <taxon>Streptophyta</taxon>
        <taxon>Embryophyta</taxon>
        <taxon>Tracheophyta</taxon>
        <taxon>Spermatophyta</taxon>
        <taxon>Magnoliopsida</taxon>
        <taxon>eudicotyledons</taxon>
        <taxon>Gunneridae</taxon>
        <taxon>Pentapetalae</taxon>
        <taxon>rosids</taxon>
        <taxon>malvids</taxon>
        <taxon>Malvales</taxon>
        <taxon>Malvaceae</taxon>
        <taxon>Malvoideae</taxon>
        <taxon>Gossypium</taxon>
    </lineage>
</organism>
<dbReference type="AlphaFoldDB" id="A0A7J9FJA7"/>